<dbReference type="Gene3D" id="3.40.50.2000">
    <property type="entry name" value="Glycogen Phosphorylase B"/>
    <property type="match status" value="2"/>
</dbReference>
<dbReference type="Pfam" id="PF05199">
    <property type="entry name" value="GMC_oxred_C"/>
    <property type="match status" value="1"/>
</dbReference>
<keyword evidence="4" id="KW-0285">Flavoprotein</keyword>
<dbReference type="Gene3D" id="3.30.560.10">
    <property type="entry name" value="Glucose Oxidase, domain 3"/>
    <property type="match status" value="1"/>
</dbReference>
<feature type="domain" description="Glucose-methanol-choline oxidoreductase N-terminal" evidence="6">
    <location>
        <begin position="595"/>
        <end position="618"/>
    </location>
</feature>
<feature type="transmembrane region" description="Helical" evidence="5">
    <location>
        <begin position="433"/>
        <end position="453"/>
    </location>
</feature>
<dbReference type="Gene3D" id="3.50.50.60">
    <property type="entry name" value="FAD/NAD(P)-binding domain"/>
    <property type="match status" value="1"/>
</dbReference>
<evidence type="ECO:0000256" key="5">
    <source>
        <dbReference type="SAM" id="Phobius"/>
    </source>
</evidence>
<dbReference type="Proteomes" id="UP000033540">
    <property type="component" value="Unassembled WGS sequence"/>
</dbReference>
<dbReference type="Pfam" id="PF13439">
    <property type="entry name" value="Glyco_transf_4"/>
    <property type="match status" value="1"/>
</dbReference>
<dbReference type="InterPro" id="IPR028098">
    <property type="entry name" value="Glyco_trans_4-like_N"/>
</dbReference>
<feature type="transmembrane region" description="Helical" evidence="5">
    <location>
        <begin position="474"/>
        <end position="492"/>
    </location>
</feature>
<dbReference type="SUPFAM" id="SSF51905">
    <property type="entry name" value="FAD/NAD(P)-binding domain"/>
    <property type="match status" value="1"/>
</dbReference>
<comment type="caution">
    <text evidence="8">The sequence shown here is derived from an EMBL/GenBank/DDBJ whole genome shotgun (WGS) entry which is preliminary data.</text>
</comment>
<feature type="domain" description="Glucose-methanol-choline oxidoreductase N-terminal" evidence="7">
    <location>
        <begin position="785"/>
        <end position="799"/>
    </location>
</feature>
<dbReference type="AlphaFoldDB" id="A0A0F0IAS3"/>
<evidence type="ECO:0000256" key="1">
    <source>
        <dbReference type="ARBA" id="ARBA00010790"/>
    </source>
</evidence>
<dbReference type="STRING" id="1403190.A0A0F0IAS3"/>
<dbReference type="InterPro" id="IPR012132">
    <property type="entry name" value="GMC_OxRdtase"/>
</dbReference>
<dbReference type="Pfam" id="PF00732">
    <property type="entry name" value="GMC_oxred_N"/>
    <property type="match status" value="1"/>
</dbReference>
<evidence type="ECO:0000313" key="9">
    <source>
        <dbReference type="Proteomes" id="UP000033540"/>
    </source>
</evidence>
<keyword evidence="5" id="KW-1133">Transmembrane helix</keyword>
<dbReference type="GO" id="GO:0016757">
    <property type="term" value="F:glycosyltransferase activity"/>
    <property type="evidence" value="ECO:0007669"/>
    <property type="project" value="UniProtKB-KW"/>
</dbReference>
<keyword evidence="2" id="KW-0808">Transferase</keyword>
<dbReference type="PANTHER" id="PTHR11552:SF138">
    <property type="entry name" value="DEHYDROGENASE PKFF-RELATED"/>
    <property type="match status" value="1"/>
</dbReference>
<keyword evidence="5" id="KW-0812">Transmembrane</keyword>
<dbReference type="GO" id="GO:0044550">
    <property type="term" value="P:secondary metabolite biosynthetic process"/>
    <property type="evidence" value="ECO:0007669"/>
    <property type="project" value="TreeGrafter"/>
</dbReference>
<keyword evidence="5" id="KW-0472">Membrane</keyword>
<sequence length="1087" mass="119450">MASFTSKPDDFPKVLKGRRVLLTTESLGPVNGVSRTTLSLVEYLRRNGVDLAVVAPQYQGFRYQAQDAADYRIPGYPLPYNPDLTIVYPFRLDTVYKQTFQPDILYVASPASLGFQVLLQTRQLRKPPTVLLNYQTDLSAYSEIIFPAPLDRFAVWLLATVQGFLFSHPAVHTIFYPCSAVLNYLKDAGAPVERTVRLGRGVDTSLFNPTHRDNVYRKEIAPNGEIILVCVCRLAPEKGFEFLAEATVKLAEQKIPFKLLIVGGNRNPVVEARIHRLFDAVREHVIFTGFLTGQSLARAYASGDIFLHCSITETFGLVVLEAMASGLPVIARDQGGPSDIVQHQKTGYLVPPNDIGNFVGLVRDVSINSQLRSALSTSARRYAEETTWEKINNRVVWRMASAFEQRSAEESLGGSDEPVVANFMLPILEKLRLTLAVGLVYFMWLIAVVPLIIHGQRIVPRALELVHSMPMRRAALASFVLQSLVLHTTAVPSTQSDTYVSRVDARGLGDASFDYIVVGGGTGGNVIATRLAQKSLKVALVEAGGLYQWESVAAVPAADVLPVGSDPNTKALHDWGFVAEKVAGANGRSIHYARGKCLGGSSAMNFMIYQRPTRESMEQWATAVNDSSYTFDQVLPYYKKSVHFTPPNTKTRFANATTGFDAAAYDAQGGPLEVSYANYAMPFSTWMSRGMEAIGINETREFNLGSLMGAQYCASTISPKDELRSSSQASFLTSIKAPSLTTYSNTLAKKVLFDKNKKATGVRVKGPLGNTFTLSANKEVIISAGAFQSPQLLMVSGIGPRYILEQHNIEVLANRPGVGQNMWDHPFFSPSYRVTVDTFTKIATNLLNLVKDFLNSSIMKTGPLTNPVADYLAWEKIPDVLRSQFTSQTLKDLATFTNDWPEAEYISGAGYMGTVSNLLTDQPKDGYQYASMLGVLITPTSRGNITLKSADTSDLPIINPNWLDTKSDQEVAVAMFKRIRQAFQSKAMAPAVIGEEYHPGERVQTDEQILEYIKDNVMTLWHAACTCKMGTSDDEMAVVDSQARVYGVEGVRVVDASAFPFLPPGHPQSTVYMLAEKISDLIINGSS</sequence>
<evidence type="ECO:0000259" key="6">
    <source>
        <dbReference type="PROSITE" id="PS00623"/>
    </source>
</evidence>
<name>A0A0F0IAS3_ASPPU</name>
<keyword evidence="4" id="KW-0274">FAD</keyword>
<evidence type="ECO:0000313" key="8">
    <source>
        <dbReference type="EMBL" id="KJK63058.1"/>
    </source>
</evidence>
<organism evidence="8 9">
    <name type="scientific">Aspergillus parasiticus (strain ATCC 56775 / NRRL 5862 / SRRC 143 / SU-1)</name>
    <dbReference type="NCBI Taxonomy" id="1403190"/>
    <lineage>
        <taxon>Eukaryota</taxon>
        <taxon>Fungi</taxon>
        <taxon>Dikarya</taxon>
        <taxon>Ascomycota</taxon>
        <taxon>Pezizomycotina</taxon>
        <taxon>Eurotiomycetes</taxon>
        <taxon>Eurotiomycetidae</taxon>
        <taxon>Eurotiales</taxon>
        <taxon>Aspergillaceae</taxon>
        <taxon>Aspergillus</taxon>
        <taxon>Aspergillus subgen. Circumdati</taxon>
    </lineage>
</organism>
<dbReference type="SUPFAM" id="SSF54373">
    <property type="entry name" value="FAD-linked reductases, C-terminal domain"/>
    <property type="match status" value="1"/>
</dbReference>
<evidence type="ECO:0000256" key="3">
    <source>
        <dbReference type="ARBA" id="ARBA00023180"/>
    </source>
</evidence>
<evidence type="ECO:0000256" key="2">
    <source>
        <dbReference type="ARBA" id="ARBA00022676"/>
    </source>
</evidence>
<dbReference type="SUPFAM" id="SSF53756">
    <property type="entry name" value="UDP-Glycosyltransferase/glycogen phosphorylase"/>
    <property type="match status" value="1"/>
</dbReference>
<keyword evidence="2" id="KW-0328">Glycosyltransferase</keyword>
<accession>A0A0F0IAS3</accession>
<dbReference type="PANTHER" id="PTHR11552">
    <property type="entry name" value="GLUCOSE-METHANOL-CHOLINE GMC OXIDOREDUCTASE"/>
    <property type="match status" value="1"/>
</dbReference>
<dbReference type="CDD" id="cd03814">
    <property type="entry name" value="GT4-like"/>
    <property type="match status" value="1"/>
</dbReference>
<dbReference type="Pfam" id="PF00534">
    <property type="entry name" value="Glycos_transf_1"/>
    <property type="match status" value="1"/>
</dbReference>
<evidence type="ECO:0000259" key="7">
    <source>
        <dbReference type="PROSITE" id="PS00624"/>
    </source>
</evidence>
<dbReference type="PROSITE" id="PS00623">
    <property type="entry name" value="GMC_OXRED_1"/>
    <property type="match status" value="1"/>
</dbReference>
<dbReference type="GO" id="GO:0016614">
    <property type="term" value="F:oxidoreductase activity, acting on CH-OH group of donors"/>
    <property type="evidence" value="ECO:0007669"/>
    <property type="project" value="InterPro"/>
</dbReference>
<dbReference type="EMBL" id="JZEE01000586">
    <property type="protein sequence ID" value="KJK63058.1"/>
    <property type="molecule type" value="Genomic_DNA"/>
</dbReference>
<dbReference type="PROSITE" id="PS00624">
    <property type="entry name" value="GMC_OXRED_2"/>
    <property type="match status" value="1"/>
</dbReference>
<reference evidence="8 9" key="1">
    <citation type="submission" date="2015-02" db="EMBL/GenBank/DDBJ databases">
        <title>Draft genome sequence of Aspergillus parasiticus SU-1.</title>
        <authorList>
            <person name="Yu J."/>
            <person name="Fedorova N."/>
            <person name="Yin Y."/>
            <person name="Losada L."/>
            <person name="Zafar N."/>
            <person name="Taujale R."/>
            <person name="Ehrlich K.C."/>
            <person name="Bhatnagar D."/>
            <person name="Cleveland T.E."/>
            <person name="Bennett J.W."/>
            <person name="Nierman W.C."/>
        </authorList>
    </citation>
    <scope>NUCLEOTIDE SEQUENCE [LARGE SCALE GENOMIC DNA]</scope>
    <source>
        <strain evidence="9">ATCC 56775 / NRRL 5862 / SRRC 143 / SU-1</strain>
    </source>
</reference>
<dbReference type="InterPro" id="IPR036188">
    <property type="entry name" value="FAD/NAD-bd_sf"/>
</dbReference>
<comment type="similarity">
    <text evidence="1 4">Belongs to the GMC oxidoreductase family.</text>
</comment>
<dbReference type="GO" id="GO:0050660">
    <property type="term" value="F:flavin adenine dinucleotide binding"/>
    <property type="evidence" value="ECO:0007669"/>
    <property type="project" value="InterPro"/>
</dbReference>
<dbReference type="InterPro" id="IPR007867">
    <property type="entry name" value="GMC_OxRtase_C"/>
</dbReference>
<evidence type="ECO:0000256" key="4">
    <source>
        <dbReference type="RuleBase" id="RU003968"/>
    </source>
</evidence>
<gene>
    <name evidence="8" type="ORF">P875_00034118</name>
</gene>
<dbReference type="OrthoDB" id="269227at2759"/>
<protein>
    <submittedName>
        <fullName evidence="8">GT1like2</fullName>
    </submittedName>
</protein>
<keyword evidence="3" id="KW-0325">Glycoprotein</keyword>
<dbReference type="InterPro" id="IPR001296">
    <property type="entry name" value="Glyco_trans_1"/>
</dbReference>
<dbReference type="InterPro" id="IPR000172">
    <property type="entry name" value="GMC_OxRdtase_N"/>
</dbReference>
<proteinExistence type="inferred from homology"/>